<organism evidence="1 2">
    <name type="scientific">Pleurodeles waltl</name>
    <name type="common">Iberian ribbed newt</name>
    <dbReference type="NCBI Taxonomy" id="8319"/>
    <lineage>
        <taxon>Eukaryota</taxon>
        <taxon>Metazoa</taxon>
        <taxon>Chordata</taxon>
        <taxon>Craniata</taxon>
        <taxon>Vertebrata</taxon>
        <taxon>Euteleostomi</taxon>
        <taxon>Amphibia</taxon>
        <taxon>Batrachia</taxon>
        <taxon>Caudata</taxon>
        <taxon>Salamandroidea</taxon>
        <taxon>Salamandridae</taxon>
        <taxon>Pleurodelinae</taxon>
        <taxon>Pleurodeles</taxon>
    </lineage>
</organism>
<comment type="caution">
    <text evidence="1">The sequence shown here is derived from an EMBL/GenBank/DDBJ whole genome shotgun (WGS) entry which is preliminary data.</text>
</comment>
<sequence>MRSGPRLTVRNRGPKPAHANNLAKYKVIMAAFVSETGGVVTVYRKLETQPTNEPLMCQIMAAIQDLGGTVDVNLLRVDFRKITKKVTVAESTDCSQRLKDSRSKSRA</sequence>
<evidence type="ECO:0000313" key="2">
    <source>
        <dbReference type="Proteomes" id="UP001066276"/>
    </source>
</evidence>
<protein>
    <submittedName>
        <fullName evidence="1">Uncharacterized protein</fullName>
    </submittedName>
</protein>
<dbReference type="EMBL" id="JANPWB010000010">
    <property type="protein sequence ID" value="KAJ1137511.1"/>
    <property type="molecule type" value="Genomic_DNA"/>
</dbReference>
<accession>A0AAV7QAB6</accession>
<dbReference type="AlphaFoldDB" id="A0AAV7QAB6"/>
<evidence type="ECO:0000313" key="1">
    <source>
        <dbReference type="EMBL" id="KAJ1137511.1"/>
    </source>
</evidence>
<keyword evidence="2" id="KW-1185">Reference proteome</keyword>
<name>A0AAV7QAB6_PLEWA</name>
<reference evidence="1" key="1">
    <citation type="journal article" date="2022" name="bioRxiv">
        <title>Sequencing and chromosome-scale assembly of the giantPleurodeles waltlgenome.</title>
        <authorList>
            <person name="Brown T."/>
            <person name="Elewa A."/>
            <person name="Iarovenko S."/>
            <person name="Subramanian E."/>
            <person name="Araus A.J."/>
            <person name="Petzold A."/>
            <person name="Susuki M."/>
            <person name="Suzuki K.-i.T."/>
            <person name="Hayashi T."/>
            <person name="Toyoda A."/>
            <person name="Oliveira C."/>
            <person name="Osipova E."/>
            <person name="Leigh N.D."/>
            <person name="Simon A."/>
            <person name="Yun M.H."/>
        </authorList>
    </citation>
    <scope>NUCLEOTIDE SEQUENCE</scope>
    <source>
        <strain evidence="1">20211129_DDA</strain>
        <tissue evidence="1">Liver</tissue>
    </source>
</reference>
<dbReference type="Proteomes" id="UP001066276">
    <property type="component" value="Chromosome 6"/>
</dbReference>
<proteinExistence type="predicted"/>
<gene>
    <name evidence="1" type="ORF">NDU88_003909</name>
</gene>